<dbReference type="RefSeq" id="WP_092910732.1">
    <property type="nucleotide sequence ID" value="NZ_FOUZ01000034.1"/>
</dbReference>
<dbReference type="OrthoDB" id="9825037at2"/>
<dbReference type="EMBL" id="FOUZ01000034">
    <property type="protein sequence ID" value="SFN73873.1"/>
    <property type="molecule type" value="Genomic_DNA"/>
</dbReference>
<evidence type="ECO:0000313" key="1">
    <source>
        <dbReference type="EMBL" id="SFN73873.1"/>
    </source>
</evidence>
<evidence type="ECO:0000313" key="2">
    <source>
        <dbReference type="Proteomes" id="UP000199149"/>
    </source>
</evidence>
<accession>A0A1I5BGL4</accession>
<evidence type="ECO:0008006" key="3">
    <source>
        <dbReference type="Google" id="ProtNLM"/>
    </source>
</evidence>
<keyword evidence="2" id="KW-1185">Reference proteome</keyword>
<organism evidence="1 2">
    <name type="scientific">Algoriella xinjiangensis</name>
    <dbReference type="NCBI Taxonomy" id="684065"/>
    <lineage>
        <taxon>Bacteria</taxon>
        <taxon>Pseudomonadati</taxon>
        <taxon>Bacteroidota</taxon>
        <taxon>Flavobacteriia</taxon>
        <taxon>Flavobacteriales</taxon>
        <taxon>Weeksellaceae</taxon>
        <taxon>Algoriella</taxon>
    </lineage>
</organism>
<name>A0A1I5BGL4_9FLAO</name>
<dbReference type="Proteomes" id="UP000199149">
    <property type="component" value="Unassembled WGS sequence"/>
</dbReference>
<proteinExistence type="predicted"/>
<gene>
    <name evidence="1" type="ORF">SAMN05421738_1341</name>
</gene>
<dbReference type="AlphaFoldDB" id="A0A1I5BGL4"/>
<protein>
    <recommendedName>
        <fullName evidence="3">DUF4304 domain-containing protein</fullName>
    </recommendedName>
</protein>
<sequence>MNASEFFLFKLNQYLSEKGFKFLKSKKIFTKEIAGAEFIIQIKFDGRGGLTVLDWVRLIIKTNKEIIASKMYKNEITENGRLRFPTMYSQKALDYANKMNLKKLSEMNFEEKYPASRIISAFENFIHFLENDAIEFFTEKHFR</sequence>
<dbReference type="STRING" id="684065.SAMN05421738_1341"/>
<reference evidence="2" key="1">
    <citation type="submission" date="2016-10" db="EMBL/GenBank/DDBJ databases">
        <authorList>
            <person name="Varghese N."/>
            <person name="Submissions S."/>
        </authorList>
    </citation>
    <scope>NUCLEOTIDE SEQUENCE [LARGE SCALE GENOMIC DNA]</scope>
    <source>
        <strain evidence="2">XJ109</strain>
    </source>
</reference>